<feature type="chain" id="PRO_5020259018" evidence="2">
    <location>
        <begin position="29"/>
        <end position="302"/>
    </location>
</feature>
<feature type="compositionally biased region" description="Low complexity" evidence="1">
    <location>
        <begin position="62"/>
        <end position="71"/>
    </location>
</feature>
<protein>
    <submittedName>
        <fullName evidence="5">Uncharacterized protein</fullName>
    </submittedName>
</protein>
<keyword evidence="2" id="KW-0732">Signal</keyword>
<dbReference type="GO" id="GO:0042162">
    <property type="term" value="F:telomeric DNA binding"/>
    <property type="evidence" value="ECO:0007669"/>
    <property type="project" value="TreeGrafter"/>
</dbReference>
<dbReference type="GO" id="GO:0070034">
    <property type="term" value="F:telomerase RNA binding"/>
    <property type="evidence" value="ECO:0007669"/>
    <property type="project" value="TreeGrafter"/>
</dbReference>
<dbReference type="PANTHER" id="PTHR15696:SF0">
    <property type="entry name" value="TELOMERASE-BINDING PROTEIN EST1A"/>
    <property type="match status" value="1"/>
</dbReference>
<gene>
    <name evidence="5" type="ORF">BDK51DRAFT_35286</name>
</gene>
<evidence type="ECO:0000256" key="2">
    <source>
        <dbReference type="SAM" id="SignalP"/>
    </source>
</evidence>
<sequence length="302" mass="33212">MTGTGGAMYLILLLRTAWLVGFKTGTDGGGMGAGWGRLEAGRGPAGAAIADEAKLSSESHAKSPPAASPKPTNEAQTLERTLRDHDARKRIARTTHPPFDPEGDTLRLCLRELHEDALLADPALAAARGTDEKLWNLVFYARIEELRALVGKDQPAARAVLGRQIESAAGFYRVLVMTLRTGLGGRLNGVCAASYMRRDSEAASALDPRQSAMFASIYKALIYLGDLERYRAMYCEEDNPDPWKPARAYYEEAVRMNPNNGRAHCQLAIVATYTKNDFEAIFWYSLRRDQNPAMEIDSISET</sequence>
<feature type="signal peptide" evidence="2">
    <location>
        <begin position="1"/>
        <end position="28"/>
    </location>
</feature>
<dbReference type="AlphaFoldDB" id="A0A4P9WLE4"/>
<proteinExistence type="predicted"/>
<feature type="domain" description="Telomerase activating protein Est1-like N-terminal" evidence="4">
    <location>
        <begin position="130"/>
        <end position="234"/>
    </location>
</feature>
<dbReference type="Gene3D" id="1.25.40.10">
    <property type="entry name" value="Tetratricopeptide repeat domain"/>
    <property type="match status" value="1"/>
</dbReference>
<dbReference type="GO" id="GO:0000184">
    <property type="term" value="P:nuclear-transcribed mRNA catabolic process, nonsense-mediated decay"/>
    <property type="evidence" value="ECO:0007669"/>
    <property type="project" value="TreeGrafter"/>
</dbReference>
<dbReference type="SUPFAM" id="SSF48452">
    <property type="entry name" value="TPR-like"/>
    <property type="match status" value="1"/>
</dbReference>
<dbReference type="Pfam" id="PF10374">
    <property type="entry name" value="EST1"/>
    <property type="match status" value="1"/>
</dbReference>
<organism evidence="5 6">
    <name type="scientific">Blyttiomyces helicus</name>
    <dbReference type="NCBI Taxonomy" id="388810"/>
    <lineage>
        <taxon>Eukaryota</taxon>
        <taxon>Fungi</taxon>
        <taxon>Fungi incertae sedis</taxon>
        <taxon>Chytridiomycota</taxon>
        <taxon>Chytridiomycota incertae sedis</taxon>
        <taxon>Chytridiomycetes</taxon>
        <taxon>Chytridiomycetes incertae sedis</taxon>
        <taxon>Blyttiomyces</taxon>
    </lineage>
</organism>
<evidence type="ECO:0000313" key="5">
    <source>
        <dbReference type="EMBL" id="RKO92985.1"/>
    </source>
</evidence>
<dbReference type="InterPro" id="IPR011990">
    <property type="entry name" value="TPR-like_helical_dom_sf"/>
</dbReference>
<dbReference type="InterPro" id="IPR018834">
    <property type="entry name" value="DNA/RNA-bd_Est1-type"/>
</dbReference>
<evidence type="ECO:0000256" key="1">
    <source>
        <dbReference type="SAM" id="MobiDB-lite"/>
    </source>
</evidence>
<reference evidence="6" key="1">
    <citation type="journal article" date="2018" name="Nat. Microbiol.">
        <title>Leveraging single-cell genomics to expand the fungal tree of life.</title>
        <authorList>
            <person name="Ahrendt S.R."/>
            <person name="Quandt C.A."/>
            <person name="Ciobanu D."/>
            <person name="Clum A."/>
            <person name="Salamov A."/>
            <person name="Andreopoulos B."/>
            <person name="Cheng J.F."/>
            <person name="Woyke T."/>
            <person name="Pelin A."/>
            <person name="Henrissat B."/>
            <person name="Reynolds N.K."/>
            <person name="Benny G.L."/>
            <person name="Smith M.E."/>
            <person name="James T.Y."/>
            <person name="Grigoriev I.V."/>
        </authorList>
    </citation>
    <scope>NUCLEOTIDE SEQUENCE [LARGE SCALE GENOMIC DNA]</scope>
</reference>
<accession>A0A4P9WLE4</accession>
<dbReference type="OrthoDB" id="2161680at2759"/>
<evidence type="ECO:0000313" key="6">
    <source>
        <dbReference type="Proteomes" id="UP000269721"/>
    </source>
</evidence>
<dbReference type="Proteomes" id="UP000269721">
    <property type="component" value="Unassembled WGS sequence"/>
</dbReference>
<feature type="compositionally biased region" description="Basic and acidic residues" evidence="1">
    <location>
        <begin position="52"/>
        <end position="61"/>
    </location>
</feature>
<dbReference type="InterPro" id="IPR045153">
    <property type="entry name" value="Est1/Ebs1-like"/>
</dbReference>
<dbReference type="GO" id="GO:0005697">
    <property type="term" value="C:telomerase holoenzyme complex"/>
    <property type="evidence" value="ECO:0007669"/>
    <property type="project" value="TreeGrafter"/>
</dbReference>
<dbReference type="InterPro" id="IPR019458">
    <property type="entry name" value="Est1-like_N"/>
</dbReference>
<dbReference type="EMBL" id="KZ994417">
    <property type="protein sequence ID" value="RKO92985.1"/>
    <property type="molecule type" value="Genomic_DNA"/>
</dbReference>
<evidence type="ECO:0000259" key="4">
    <source>
        <dbReference type="Pfam" id="PF10374"/>
    </source>
</evidence>
<name>A0A4P9WLE4_9FUNG</name>
<keyword evidence="6" id="KW-1185">Reference proteome</keyword>
<dbReference type="Pfam" id="PF10373">
    <property type="entry name" value="EST1_DNA_bind"/>
    <property type="match status" value="1"/>
</dbReference>
<evidence type="ECO:0000259" key="3">
    <source>
        <dbReference type="Pfam" id="PF10373"/>
    </source>
</evidence>
<feature type="domain" description="DNA/RNA-binding" evidence="3">
    <location>
        <begin position="246"/>
        <end position="284"/>
    </location>
</feature>
<feature type="region of interest" description="Disordered" evidence="1">
    <location>
        <begin position="52"/>
        <end position="80"/>
    </location>
</feature>
<dbReference type="PANTHER" id="PTHR15696">
    <property type="entry name" value="SMG-7 SUPPRESSOR WITH MORPHOLOGICAL EFFECT ON GENITALIA PROTEIN 7"/>
    <property type="match status" value="1"/>
</dbReference>